<dbReference type="InterPro" id="IPR050624">
    <property type="entry name" value="HTH-type_Tx_Regulator"/>
</dbReference>
<dbReference type="Pfam" id="PF00440">
    <property type="entry name" value="TetR_N"/>
    <property type="match status" value="1"/>
</dbReference>
<evidence type="ECO:0000313" key="5">
    <source>
        <dbReference type="Proteomes" id="UP000189475"/>
    </source>
</evidence>
<evidence type="ECO:0000256" key="1">
    <source>
        <dbReference type="ARBA" id="ARBA00023125"/>
    </source>
</evidence>
<dbReference type="Proteomes" id="UP000189475">
    <property type="component" value="Unassembled WGS sequence"/>
</dbReference>
<name>A0A1R4B9A3_9VIBR</name>
<dbReference type="SUPFAM" id="SSF46689">
    <property type="entry name" value="Homeodomain-like"/>
    <property type="match status" value="1"/>
</dbReference>
<dbReference type="RefSeq" id="WP_077315799.1">
    <property type="nucleotide sequence ID" value="NZ_AP024887.1"/>
</dbReference>
<dbReference type="PRINTS" id="PR00455">
    <property type="entry name" value="HTHTETR"/>
</dbReference>
<dbReference type="InterPro" id="IPR001647">
    <property type="entry name" value="HTH_TetR"/>
</dbReference>
<sequence length="216" mass="24970">MKTKQKIILAALELFNEHGERNITTNHIAAHLGISPGNLYYHYRNKQEIIHAIFSVYSDELIDRFTPLQGQHESLTLLKHYLNSIFTLMWKYRFFYANLPEILQRDDKLHTDYIAVQDRLQANLIKIVRAFVELKLLDISEEDMPTISTTLHLVASTWLSYQSAMSLQTRITEQVIHKGMLQMISIVKPVATPIGLEQLELLEEGVQAMHIEGNDI</sequence>
<keyword evidence="5" id="KW-1185">Reference proteome</keyword>
<dbReference type="OrthoDB" id="8770705at2"/>
<dbReference type="EMBL" id="FUFT01000014">
    <property type="protein sequence ID" value="SJL85411.1"/>
    <property type="molecule type" value="Genomic_DNA"/>
</dbReference>
<dbReference type="Gene3D" id="1.10.357.10">
    <property type="entry name" value="Tetracycline Repressor, domain 2"/>
    <property type="match status" value="1"/>
</dbReference>
<gene>
    <name evidence="4" type="primary">mtrR</name>
    <name evidence="4" type="ORF">VPAL9027_03457</name>
</gene>
<dbReference type="Pfam" id="PF13972">
    <property type="entry name" value="TetR"/>
    <property type="match status" value="1"/>
</dbReference>
<feature type="domain" description="HTH tetR-type" evidence="3">
    <location>
        <begin position="1"/>
        <end position="61"/>
    </location>
</feature>
<dbReference type="GO" id="GO:0003677">
    <property type="term" value="F:DNA binding"/>
    <property type="evidence" value="ECO:0007669"/>
    <property type="project" value="UniProtKB-UniRule"/>
</dbReference>
<dbReference type="InterPro" id="IPR009057">
    <property type="entry name" value="Homeodomain-like_sf"/>
</dbReference>
<dbReference type="PROSITE" id="PS50977">
    <property type="entry name" value="HTH_TETR_2"/>
    <property type="match status" value="1"/>
</dbReference>
<dbReference type="PANTHER" id="PTHR43479:SF12">
    <property type="entry name" value="TRANSCRIPTIONAL REGULATORY PROTEIN"/>
    <property type="match status" value="1"/>
</dbReference>
<feature type="DNA-binding region" description="H-T-H motif" evidence="2">
    <location>
        <begin position="24"/>
        <end position="43"/>
    </location>
</feature>
<dbReference type="AlphaFoldDB" id="A0A1R4B9A3"/>
<evidence type="ECO:0000256" key="2">
    <source>
        <dbReference type="PROSITE-ProRule" id="PRU00335"/>
    </source>
</evidence>
<evidence type="ECO:0000313" key="4">
    <source>
        <dbReference type="EMBL" id="SJL85411.1"/>
    </source>
</evidence>
<reference evidence="4 5" key="1">
    <citation type="submission" date="2017-02" db="EMBL/GenBank/DDBJ databases">
        <authorList>
            <person name="Peterson S.W."/>
        </authorList>
    </citation>
    <scope>NUCLEOTIDE SEQUENCE [LARGE SCALE GENOMIC DNA]</scope>
    <source>
        <strain evidence="4 5">CECT 9027</strain>
    </source>
</reference>
<proteinExistence type="predicted"/>
<organism evidence="4 5">
    <name type="scientific">Vibrio palustris</name>
    <dbReference type="NCBI Taxonomy" id="1918946"/>
    <lineage>
        <taxon>Bacteria</taxon>
        <taxon>Pseudomonadati</taxon>
        <taxon>Pseudomonadota</taxon>
        <taxon>Gammaproteobacteria</taxon>
        <taxon>Vibrionales</taxon>
        <taxon>Vibrionaceae</taxon>
        <taxon>Vibrio</taxon>
    </lineage>
</organism>
<evidence type="ECO:0000259" key="3">
    <source>
        <dbReference type="PROSITE" id="PS50977"/>
    </source>
</evidence>
<keyword evidence="1 2" id="KW-0238">DNA-binding</keyword>
<protein>
    <submittedName>
        <fullName evidence="4">HTH-type transcriptional regulator MtrR</fullName>
    </submittedName>
</protein>
<dbReference type="PANTHER" id="PTHR43479">
    <property type="entry name" value="ACREF/ENVCD OPERON REPRESSOR-RELATED"/>
    <property type="match status" value="1"/>
</dbReference>
<accession>A0A1R4B9A3</accession>
<dbReference type="InterPro" id="IPR025722">
    <property type="entry name" value="TetR"/>
</dbReference>
<dbReference type="STRING" id="1918946.VPAL9027_03457"/>